<feature type="transmembrane region" description="Helical" evidence="1">
    <location>
        <begin position="67"/>
        <end position="83"/>
    </location>
</feature>
<proteinExistence type="predicted"/>
<dbReference type="OrthoDB" id="1525013at2"/>
<dbReference type="RefSeq" id="WP_113647884.1">
    <property type="nucleotide sequence ID" value="NZ_QMHN01000004.1"/>
</dbReference>
<keyword evidence="1" id="KW-0812">Transmembrane</keyword>
<dbReference type="Proteomes" id="UP000284120">
    <property type="component" value="Unassembled WGS sequence"/>
</dbReference>
<evidence type="ECO:0000313" key="3">
    <source>
        <dbReference type="Proteomes" id="UP000284120"/>
    </source>
</evidence>
<evidence type="ECO:0000313" key="2">
    <source>
        <dbReference type="EMBL" id="RWU06271.1"/>
    </source>
</evidence>
<dbReference type="EMBL" id="SAYW01000004">
    <property type="protein sequence ID" value="RWU06271.1"/>
    <property type="molecule type" value="Genomic_DNA"/>
</dbReference>
<dbReference type="Pfam" id="PF10825">
    <property type="entry name" value="DUF2752"/>
    <property type="match status" value="1"/>
</dbReference>
<gene>
    <name evidence="2" type="ORF">DPV69_13345</name>
</gene>
<accession>A0A443YR79</accession>
<keyword evidence="3" id="KW-1185">Reference proteome</keyword>
<sequence>MMSNKGKYVEFGFWVLALTLLATANPHEHHFTLCPLANLGFDWCPGCGLGRSITAIFNADFEASFRHHWFGIPALLIILYRIYQLGKQLIIKQSKQLKYKEI</sequence>
<reference evidence="2 3" key="1">
    <citation type="submission" date="2018-06" db="EMBL/GenBank/DDBJ databases">
        <title>Pedobacter endophyticus sp. nov., an endophytic bacterium isolated from a leaf of Triticum aestivum.</title>
        <authorList>
            <person name="Zhang L."/>
        </authorList>
    </citation>
    <scope>NUCLEOTIDE SEQUENCE [LARGE SCALE GENOMIC DNA]</scope>
    <source>
        <strain evidence="2 3">CM134L-2</strain>
    </source>
</reference>
<keyword evidence="1" id="KW-1133">Transmembrane helix</keyword>
<organism evidence="2 3">
    <name type="scientific">Pedobacter chitinilyticus</name>
    <dbReference type="NCBI Taxonomy" id="2233776"/>
    <lineage>
        <taxon>Bacteria</taxon>
        <taxon>Pseudomonadati</taxon>
        <taxon>Bacteroidota</taxon>
        <taxon>Sphingobacteriia</taxon>
        <taxon>Sphingobacteriales</taxon>
        <taxon>Sphingobacteriaceae</taxon>
        <taxon>Pedobacter</taxon>
    </lineage>
</organism>
<dbReference type="AlphaFoldDB" id="A0A443YR79"/>
<comment type="caution">
    <text evidence="2">The sequence shown here is derived from an EMBL/GenBank/DDBJ whole genome shotgun (WGS) entry which is preliminary data.</text>
</comment>
<keyword evidence="1" id="KW-0472">Membrane</keyword>
<name>A0A443YR79_9SPHI</name>
<protein>
    <submittedName>
        <fullName evidence="2">DUF2752 domain-containing protein</fullName>
    </submittedName>
</protein>
<evidence type="ECO:0000256" key="1">
    <source>
        <dbReference type="SAM" id="Phobius"/>
    </source>
</evidence>
<dbReference type="InterPro" id="IPR021215">
    <property type="entry name" value="DUF2752"/>
</dbReference>